<comment type="catalytic activity">
    <reaction evidence="9">
        <text>Typically cleaves a -Gly-|-Phe- bond to release an N-terminal, basic peptide of 5-8 residues from type IV prepilin, and then N-methylates the new N-terminal amino group, the methyl donor being S-adenosyl-L-methionine.</text>
        <dbReference type="EC" id="3.4.23.43"/>
    </reaction>
</comment>
<keyword evidence="9" id="KW-0808">Transferase</keyword>
<keyword evidence="3" id="KW-1003">Cell membrane</keyword>
<dbReference type="Gene3D" id="1.20.120.1220">
    <property type="match status" value="1"/>
</dbReference>
<evidence type="ECO:0000259" key="12">
    <source>
        <dbReference type="Pfam" id="PF06750"/>
    </source>
</evidence>
<gene>
    <name evidence="13" type="ORF">MX989_22175</name>
</gene>
<dbReference type="PANTHER" id="PTHR30487">
    <property type="entry name" value="TYPE 4 PREPILIN-LIKE PROTEINS LEADER PEPTIDE-PROCESSING ENZYME"/>
    <property type="match status" value="1"/>
</dbReference>
<keyword evidence="9" id="KW-0489">Methyltransferase</keyword>
<dbReference type="InterPro" id="IPR010627">
    <property type="entry name" value="Prepilin_pept_A24_N"/>
</dbReference>
<dbReference type="PRINTS" id="PR00864">
    <property type="entry name" value="PREPILNPTASE"/>
</dbReference>
<keyword evidence="5 9" id="KW-0812">Transmembrane</keyword>
<evidence type="ECO:0000256" key="2">
    <source>
        <dbReference type="ARBA" id="ARBA00005801"/>
    </source>
</evidence>
<protein>
    <recommendedName>
        <fullName evidence="9">Prepilin leader peptidase/N-methyltransferase</fullName>
        <ecNumber evidence="9">2.1.1.-</ecNumber>
        <ecNumber evidence="9">3.4.23.43</ecNumber>
    </recommendedName>
</protein>
<feature type="domain" description="Prepilin type IV endopeptidase peptidase" evidence="11">
    <location>
        <begin position="114"/>
        <end position="223"/>
    </location>
</feature>
<evidence type="ECO:0000256" key="5">
    <source>
        <dbReference type="ARBA" id="ARBA00022692"/>
    </source>
</evidence>
<dbReference type="Pfam" id="PF01478">
    <property type="entry name" value="Peptidase_A24"/>
    <property type="match status" value="1"/>
</dbReference>
<evidence type="ECO:0000256" key="9">
    <source>
        <dbReference type="RuleBase" id="RU003794"/>
    </source>
</evidence>
<dbReference type="Pfam" id="PF06750">
    <property type="entry name" value="A24_N_bact"/>
    <property type="match status" value="1"/>
</dbReference>
<feature type="transmembrane region" description="Helical" evidence="10">
    <location>
        <begin position="194"/>
        <end position="226"/>
    </location>
</feature>
<dbReference type="InterPro" id="IPR014032">
    <property type="entry name" value="Peptidase_A24A_bac"/>
</dbReference>
<name>A0AAE4E1C0_9ENTR</name>
<keyword evidence="9" id="KW-0645">Protease</keyword>
<evidence type="ECO:0000256" key="4">
    <source>
        <dbReference type="ARBA" id="ARBA00022519"/>
    </source>
</evidence>
<organism evidence="13 14">
    <name type="scientific">Enterobacter sichuanensis</name>
    <dbReference type="NCBI Taxonomy" id="2071710"/>
    <lineage>
        <taxon>Bacteria</taxon>
        <taxon>Pseudomonadati</taxon>
        <taxon>Pseudomonadota</taxon>
        <taxon>Gammaproteobacteria</taxon>
        <taxon>Enterobacterales</taxon>
        <taxon>Enterobacteriaceae</taxon>
        <taxon>Enterobacter</taxon>
        <taxon>Enterobacter cloacae complex</taxon>
    </lineage>
</organism>
<dbReference type="GO" id="GO:0005886">
    <property type="term" value="C:plasma membrane"/>
    <property type="evidence" value="ECO:0007669"/>
    <property type="project" value="UniProtKB-SubCell"/>
</dbReference>
<evidence type="ECO:0000256" key="6">
    <source>
        <dbReference type="ARBA" id="ARBA00022989"/>
    </source>
</evidence>
<evidence type="ECO:0000313" key="14">
    <source>
        <dbReference type="Proteomes" id="UP001185068"/>
    </source>
</evidence>
<dbReference type="GO" id="GO:0006465">
    <property type="term" value="P:signal peptide processing"/>
    <property type="evidence" value="ECO:0007669"/>
    <property type="project" value="TreeGrafter"/>
</dbReference>
<keyword evidence="9" id="KW-0511">Multifunctional enzyme</keyword>
<dbReference type="EMBL" id="JALLIR010000001">
    <property type="protein sequence ID" value="MDR9948762.1"/>
    <property type="molecule type" value="Genomic_DNA"/>
</dbReference>
<dbReference type="GO" id="GO:0008168">
    <property type="term" value="F:methyltransferase activity"/>
    <property type="evidence" value="ECO:0007669"/>
    <property type="project" value="UniProtKB-KW"/>
</dbReference>
<evidence type="ECO:0000256" key="8">
    <source>
        <dbReference type="RuleBase" id="RU003793"/>
    </source>
</evidence>
<feature type="transmembrane region" description="Helical" evidence="10">
    <location>
        <begin position="232"/>
        <end position="252"/>
    </location>
</feature>
<feature type="domain" description="Prepilin peptidase A24 N-terminal" evidence="12">
    <location>
        <begin position="8"/>
        <end position="100"/>
    </location>
</feature>
<dbReference type="GO" id="GO:0004190">
    <property type="term" value="F:aspartic-type endopeptidase activity"/>
    <property type="evidence" value="ECO:0007669"/>
    <property type="project" value="UniProtKB-EC"/>
</dbReference>
<feature type="transmembrane region" description="Helical" evidence="10">
    <location>
        <begin position="107"/>
        <end position="125"/>
    </location>
</feature>
<accession>A0AAE4E1C0</accession>
<feature type="transmembrane region" description="Helical" evidence="10">
    <location>
        <begin position="137"/>
        <end position="155"/>
    </location>
</feature>
<dbReference type="AlphaFoldDB" id="A0AAE4E1C0"/>
<evidence type="ECO:0000313" key="13">
    <source>
        <dbReference type="EMBL" id="MDR9948762.1"/>
    </source>
</evidence>
<reference evidence="13" key="1">
    <citation type="submission" date="2022-11" db="EMBL/GenBank/DDBJ databases">
        <title>blaNDM-1 and qnrB1 co-producing ST413 Enterobacter.</title>
        <authorList>
            <person name="Halder G."/>
            <person name="Chaudhuri B."/>
            <person name="Dutta S."/>
        </authorList>
    </citation>
    <scope>NUCLEOTIDE SEQUENCE</scope>
    <source>
        <strain evidence="13">PEER684</strain>
    </source>
</reference>
<dbReference type="GO" id="GO:0032259">
    <property type="term" value="P:methylation"/>
    <property type="evidence" value="ECO:0007669"/>
    <property type="project" value="UniProtKB-KW"/>
</dbReference>
<keyword evidence="7 10" id="KW-0472">Membrane</keyword>
<dbReference type="InterPro" id="IPR050882">
    <property type="entry name" value="Prepilin_peptidase/N-MTase"/>
</dbReference>
<dbReference type="InterPro" id="IPR000045">
    <property type="entry name" value="Prepilin_IV_endopep_pep"/>
</dbReference>
<evidence type="ECO:0000256" key="10">
    <source>
        <dbReference type="SAM" id="Phobius"/>
    </source>
</evidence>
<dbReference type="Proteomes" id="UP001185068">
    <property type="component" value="Unassembled WGS sequence"/>
</dbReference>
<feature type="transmembrane region" description="Helical" evidence="10">
    <location>
        <begin position="161"/>
        <end position="182"/>
    </location>
</feature>
<evidence type="ECO:0000256" key="7">
    <source>
        <dbReference type="ARBA" id="ARBA00023136"/>
    </source>
</evidence>
<sequence>MLALLFLVIGLLAGSTMGMVTWRLPIMIAQTNTDGAASRLNLWWPASHCCHCRIPLVWHDNIPLYSWLHLKGKCRHCGHAVSGRYPLLEASCAVMAPLCYALHPDNLMLVSALLLYFWFALALSVIDAQHLLLPDKLTLPLLWLGLLFNLMTGLIPCEDAVLGAVAGYLSLWLLYWIVWLIWHKEGIGYGDFKLLAAAGAWTGWQSLSVILYVASIIGILCGLALWFKNRRFTGAIPFGPALALSGWGYFCWLTL</sequence>
<evidence type="ECO:0000256" key="3">
    <source>
        <dbReference type="ARBA" id="ARBA00022475"/>
    </source>
</evidence>
<comment type="function">
    <text evidence="9">Plays an essential role in type IV pili and type II pseudopili formation by proteolytically removing the leader sequence from substrate proteins and subsequently monomethylating the alpha-amino group of the newly exposed N-terminal phenylalanine.</text>
</comment>
<keyword evidence="4" id="KW-0997">Cell inner membrane</keyword>
<comment type="similarity">
    <text evidence="2 8">Belongs to the peptidase A24 family.</text>
</comment>
<keyword evidence="6 10" id="KW-1133">Transmembrane helix</keyword>
<comment type="caution">
    <text evidence="13">The sequence shown here is derived from an EMBL/GenBank/DDBJ whole genome shotgun (WGS) entry which is preliminary data.</text>
</comment>
<dbReference type="EC" id="2.1.1.-" evidence="9"/>
<evidence type="ECO:0000259" key="11">
    <source>
        <dbReference type="Pfam" id="PF01478"/>
    </source>
</evidence>
<evidence type="ECO:0000256" key="1">
    <source>
        <dbReference type="ARBA" id="ARBA00004429"/>
    </source>
</evidence>
<comment type="subcellular location">
    <subcellularLocation>
        <location evidence="1">Cell inner membrane</location>
        <topology evidence="1">Multi-pass membrane protein</topology>
    </subcellularLocation>
    <subcellularLocation>
        <location evidence="9">Cell membrane</location>
        <topology evidence="9">Multi-pass membrane protein</topology>
    </subcellularLocation>
</comment>
<proteinExistence type="inferred from homology"/>
<dbReference type="PANTHER" id="PTHR30487:SF0">
    <property type="entry name" value="PREPILIN LEADER PEPTIDASE_N-METHYLTRANSFERASE-RELATED"/>
    <property type="match status" value="1"/>
</dbReference>
<dbReference type="EC" id="3.4.23.43" evidence="9"/>
<keyword evidence="9" id="KW-0378">Hydrolase</keyword>